<comment type="cofactor">
    <cofactor evidence="1 5">
        <name>heme</name>
        <dbReference type="ChEBI" id="CHEBI:30413"/>
    </cofactor>
</comment>
<dbReference type="AlphaFoldDB" id="A0A9W7XWJ6"/>
<dbReference type="InterPro" id="IPR002401">
    <property type="entry name" value="Cyt_P450_E_grp-I"/>
</dbReference>
<comment type="similarity">
    <text evidence="6">Belongs to the cytochrome P450 family.</text>
</comment>
<comment type="caution">
    <text evidence="8">The sequence shown here is derived from an EMBL/GenBank/DDBJ whole genome shotgun (WGS) entry which is preliminary data.</text>
</comment>
<dbReference type="GO" id="GO:0004497">
    <property type="term" value="F:monooxygenase activity"/>
    <property type="evidence" value="ECO:0007669"/>
    <property type="project" value="UniProtKB-KW"/>
</dbReference>
<evidence type="ECO:0000256" key="3">
    <source>
        <dbReference type="ARBA" id="ARBA00023002"/>
    </source>
</evidence>
<dbReference type="PRINTS" id="PR00463">
    <property type="entry name" value="EP450I"/>
</dbReference>
<keyword evidence="6" id="KW-0503">Monooxygenase</keyword>
<dbReference type="InterPro" id="IPR001128">
    <property type="entry name" value="Cyt_P450"/>
</dbReference>
<reference evidence="8" key="1">
    <citation type="submission" date="2022-07" db="EMBL/GenBank/DDBJ databases">
        <title>Phylogenomic reconstructions and comparative analyses of Kickxellomycotina fungi.</title>
        <authorList>
            <person name="Reynolds N.K."/>
            <person name="Stajich J.E."/>
            <person name="Barry K."/>
            <person name="Grigoriev I.V."/>
            <person name="Crous P."/>
            <person name="Smith M.E."/>
        </authorList>
    </citation>
    <scope>NUCLEOTIDE SEQUENCE</scope>
    <source>
        <strain evidence="8">NBRC 32514</strain>
    </source>
</reference>
<dbReference type="GO" id="GO:0016705">
    <property type="term" value="F:oxidoreductase activity, acting on paired donors, with incorporation or reduction of molecular oxygen"/>
    <property type="evidence" value="ECO:0007669"/>
    <property type="project" value="InterPro"/>
</dbReference>
<dbReference type="GO" id="GO:0005506">
    <property type="term" value="F:iron ion binding"/>
    <property type="evidence" value="ECO:0007669"/>
    <property type="project" value="InterPro"/>
</dbReference>
<organism evidence="8 9">
    <name type="scientific">Coemansia erecta</name>
    <dbReference type="NCBI Taxonomy" id="147472"/>
    <lineage>
        <taxon>Eukaryota</taxon>
        <taxon>Fungi</taxon>
        <taxon>Fungi incertae sedis</taxon>
        <taxon>Zoopagomycota</taxon>
        <taxon>Kickxellomycotina</taxon>
        <taxon>Kickxellomycetes</taxon>
        <taxon>Kickxellales</taxon>
        <taxon>Kickxellaceae</taxon>
        <taxon>Coemansia</taxon>
    </lineage>
</organism>
<dbReference type="PANTHER" id="PTHR24305">
    <property type="entry name" value="CYTOCHROME P450"/>
    <property type="match status" value="1"/>
</dbReference>
<keyword evidence="9" id="KW-1185">Reference proteome</keyword>
<dbReference type="InterPro" id="IPR036396">
    <property type="entry name" value="Cyt_P450_sf"/>
</dbReference>
<evidence type="ECO:0000256" key="6">
    <source>
        <dbReference type="RuleBase" id="RU000461"/>
    </source>
</evidence>
<protein>
    <recommendedName>
        <fullName evidence="10">Cytochrome P450 monooxygenase</fullName>
    </recommendedName>
</protein>
<dbReference type="GO" id="GO:0020037">
    <property type="term" value="F:heme binding"/>
    <property type="evidence" value="ECO:0007669"/>
    <property type="project" value="InterPro"/>
</dbReference>
<dbReference type="SUPFAM" id="SSF48264">
    <property type="entry name" value="Cytochrome P450"/>
    <property type="match status" value="1"/>
</dbReference>
<feature type="binding site" description="axial binding residue" evidence="5">
    <location>
        <position position="456"/>
    </location>
    <ligand>
        <name>heme</name>
        <dbReference type="ChEBI" id="CHEBI:30413"/>
    </ligand>
    <ligandPart>
        <name>Fe</name>
        <dbReference type="ChEBI" id="CHEBI:18248"/>
    </ligandPart>
</feature>
<proteinExistence type="inferred from homology"/>
<keyword evidence="4 5" id="KW-0408">Iron</keyword>
<keyword evidence="2 5" id="KW-0479">Metal-binding</keyword>
<evidence type="ECO:0000313" key="8">
    <source>
        <dbReference type="EMBL" id="KAJ1720335.1"/>
    </source>
</evidence>
<keyword evidence="7" id="KW-1133">Transmembrane helix</keyword>
<dbReference type="Pfam" id="PF00067">
    <property type="entry name" value="p450"/>
    <property type="match status" value="1"/>
</dbReference>
<dbReference type="InterPro" id="IPR050121">
    <property type="entry name" value="Cytochrome_P450_monoxygenase"/>
</dbReference>
<dbReference type="EMBL" id="JANBOJ010000270">
    <property type="protein sequence ID" value="KAJ1720335.1"/>
    <property type="molecule type" value="Genomic_DNA"/>
</dbReference>
<dbReference type="PANTHER" id="PTHR24305:SF235">
    <property type="entry name" value="CYTOCHROME P450 MONOOXYGENASE APDB-RELATED"/>
    <property type="match status" value="1"/>
</dbReference>
<dbReference type="Gene3D" id="1.10.630.10">
    <property type="entry name" value="Cytochrome P450"/>
    <property type="match status" value="1"/>
</dbReference>
<evidence type="ECO:0000313" key="9">
    <source>
        <dbReference type="Proteomes" id="UP001149813"/>
    </source>
</evidence>
<feature type="transmembrane region" description="Helical" evidence="7">
    <location>
        <begin position="26"/>
        <end position="46"/>
    </location>
</feature>
<evidence type="ECO:0000256" key="4">
    <source>
        <dbReference type="ARBA" id="ARBA00023004"/>
    </source>
</evidence>
<name>A0A9W7XWJ6_9FUNG</name>
<keyword evidence="7" id="KW-0472">Membrane</keyword>
<gene>
    <name evidence="8" type="ORF">LPJ53_005029</name>
</gene>
<keyword evidence="7" id="KW-0812">Transmembrane</keyword>
<dbReference type="PRINTS" id="PR00385">
    <property type="entry name" value="P450"/>
</dbReference>
<evidence type="ECO:0000256" key="1">
    <source>
        <dbReference type="ARBA" id="ARBA00001971"/>
    </source>
</evidence>
<evidence type="ECO:0000256" key="7">
    <source>
        <dbReference type="SAM" id="Phobius"/>
    </source>
</evidence>
<evidence type="ECO:0000256" key="2">
    <source>
        <dbReference type="ARBA" id="ARBA00022723"/>
    </source>
</evidence>
<dbReference type="PROSITE" id="PS00086">
    <property type="entry name" value="CYTOCHROME_P450"/>
    <property type="match status" value="1"/>
</dbReference>
<dbReference type="Proteomes" id="UP001149813">
    <property type="component" value="Unassembled WGS sequence"/>
</dbReference>
<dbReference type="GO" id="GO:0044550">
    <property type="term" value="P:secondary metabolite biosynthetic process"/>
    <property type="evidence" value="ECO:0007669"/>
    <property type="project" value="UniProtKB-ARBA"/>
</dbReference>
<keyword evidence="3 6" id="KW-0560">Oxidoreductase</keyword>
<sequence>MIIVRLVQGSIAQITALIDSFGIPRATLLLGALGLYIAGLSAYRLFFSPLSRIPGATLSKLTVLKLRFDALTGRMGHAAHSDYYKHGDIYTLAPNIVVLSNPSDCRTVLSTHRFAKSHMYEAFALIDDTIFTTRSPDLVHTRRKQVGPAFTHGYLAEMEPVIIECGISAIRQKWDQMISRSDRGAVEINYAGHFSLATFDIIGALGYGQRFNALHNDQAQIISWVNRYNTLAMLKFTFGDPERLPNRILFRSLLKSKAEFVAFGNAAAQTRRDQLAQGLAKRPKDILQALIDGEDPDSKIKMTPLQITAENIGFLIAGTDTTSLTLSWTIHYLMLYPRVYNKAVTEVRTAFPPAADHTISYAEAKASLPYVEACIYESMRIQAVSGVPLPRIVPKGGATFQGYFLPEGTQIGVNIAGANHHKDTWESPREFIPERFIDNEKLKQNVLTFSSGVRICPGRNLANYEMMTILANILKDYDLENPRDALFTPDNLDVHGNPNTMPCTQNLTIAPKYPDRDCRVIIRRAPKC</sequence>
<dbReference type="InterPro" id="IPR017972">
    <property type="entry name" value="Cyt_P450_CS"/>
</dbReference>
<accession>A0A9W7XWJ6</accession>
<evidence type="ECO:0008006" key="10">
    <source>
        <dbReference type="Google" id="ProtNLM"/>
    </source>
</evidence>
<dbReference type="OrthoDB" id="3934656at2759"/>
<keyword evidence="5 6" id="KW-0349">Heme</keyword>
<evidence type="ECO:0000256" key="5">
    <source>
        <dbReference type="PIRSR" id="PIRSR602401-1"/>
    </source>
</evidence>